<accession>A0ABS4JVC6</accession>
<reference evidence="1 2" key="1">
    <citation type="submission" date="2021-03" db="EMBL/GenBank/DDBJ databases">
        <title>Genomic Encyclopedia of Type Strains, Phase IV (KMG-IV): sequencing the most valuable type-strain genomes for metagenomic binning, comparative biology and taxonomic classification.</title>
        <authorList>
            <person name="Goeker M."/>
        </authorList>
    </citation>
    <scope>NUCLEOTIDE SEQUENCE [LARGE SCALE GENOMIC DNA]</scope>
    <source>
        <strain evidence="1 2">DSM 27138</strain>
    </source>
</reference>
<evidence type="ECO:0000313" key="2">
    <source>
        <dbReference type="Proteomes" id="UP001519289"/>
    </source>
</evidence>
<sequence length="364" mass="39245">MPAHRPSGQESSCCKDVRTPEAGRRAPQVFWHCKTVDCDVAGSVGTVKARSAGRRLTAPWLPVTGDEPPGVLVPLPVAPRVAGRGVGGIVSACAGSRPWGVPRGTSVRWPNPRLSSQPRRRRAPPILATAAAVRIRELVPGALPFMAPSSSSTWNTLPASLALVGRWLVSVPRGTAQPHCFFSKPLRFWPWSCPSQGPLRGRHPGGRRDSAPVPADPTVTHGRCAFASAWDGHHFAPADTTWNTEHHGWQCPAQRCEAPLEGGSRPRGRYGYLRTCDPLFHVEHADGRPLSTLGRWPGGARGLASAVVTSVVDLPFPRLFLVDCSTWNTRELFGWQGITRVSQPSRADVAPSPTRVADGFPWGS</sequence>
<dbReference type="Proteomes" id="UP001519289">
    <property type="component" value="Unassembled WGS sequence"/>
</dbReference>
<evidence type="ECO:0000313" key="1">
    <source>
        <dbReference type="EMBL" id="MBP2019493.1"/>
    </source>
</evidence>
<proteinExistence type="predicted"/>
<keyword evidence="2" id="KW-1185">Reference proteome</keyword>
<name>A0ABS4JVC6_9FIRM</name>
<organism evidence="1 2">
    <name type="scientific">Symbiobacterium terraclitae</name>
    <dbReference type="NCBI Taxonomy" id="557451"/>
    <lineage>
        <taxon>Bacteria</taxon>
        <taxon>Bacillati</taxon>
        <taxon>Bacillota</taxon>
        <taxon>Clostridia</taxon>
        <taxon>Eubacteriales</taxon>
        <taxon>Symbiobacteriaceae</taxon>
        <taxon>Symbiobacterium</taxon>
    </lineage>
</organism>
<dbReference type="EMBL" id="JAGGLG010000029">
    <property type="protein sequence ID" value="MBP2019493.1"/>
    <property type="molecule type" value="Genomic_DNA"/>
</dbReference>
<gene>
    <name evidence="1" type="ORF">J2Z79_002932</name>
</gene>
<protein>
    <submittedName>
        <fullName evidence="1">Uncharacterized protein</fullName>
    </submittedName>
</protein>
<comment type="caution">
    <text evidence="1">The sequence shown here is derived from an EMBL/GenBank/DDBJ whole genome shotgun (WGS) entry which is preliminary data.</text>
</comment>